<keyword evidence="4" id="KW-1185">Reference proteome</keyword>
<dbReference type="OrthoDB" id="4501073at2"/>
<protein>
    <submittedName>
        <fullName evidence="3">Uncharacterized protein</fullName>
    </submittedName>
</protein>
<evidence type="ECO:0000256" key="2">
    <source>
        <dbReference type="SAM" id="Phobius"/>
    </source>
</evidence>
<dbReference type="RefSeq" id="WP_017983519.1">
    <property type="nucleotide sequence ID" value="NZ_AQUL01000001.1"/>
</dbReference>
<organism evidence="3 4">
    <name type="scientific">Amycolatopsis methanolica 239</name>
    <dbReference type="NCBI Taxonomy" id="1068978"/>
    <lineage>
        <taxon>Bacteria</taxon>
        <taxon>Bacillati</taxon>
        <taxon>Actinomycetota</taxon>
        <taxon>Actinomycetes</taxon>
        <taxon>Pseudonocardiales</taxon>
        <taxon>Pseudonocardiaceae</taxon>
        <taxon>Amycolatopsis</taxon>
        <taxon>Amycolatopsis methanolica group</taxon>
    </lineage>
</organism>
<feature type="transmembrane region" description="Helical" evidence="2">
    <location>
        <begin position="246"/>
        <end position="266"/>
    </location>
</feature>
<evidence type="ECO:0000313" key="4">
    <source>
        <dbReference type="Proteomes" id="UP000062973"/>
    </source>
</evidence>
<name>A0A076N0S7_AMYME</name>
<dbReference type="HOGENOM" id="CLU_421438_0_0_11"/>
<dbReference type="Proteomes" id="UP000062973">
    <property type="component" value="Chromosome"/>
</dbReference>
<keyword evidence="2" id="KW-0812">Transmembrane</keyword>
<keyword evidence="2" id="KW-0472">Membrane</keyword>
<dbReference type="STRING" id="1068978.AMETH_4599"/>
<keyword evidence="2" id="KW-1133">Transmembrane helix</keyword>
<dbReference type="eggNOG" id="ENOG502Z92A">
    <property type="taxonomic scope" value="Bacteria"/>
</dbReference>
<gene>
    <name evidence="3" type="ORF">AMETH_4599</name>
</gene>
<dbReference type="EMBL" id="CP009110">
    <property type="protein sequence ID" value="AIJ24691.1"/>
    <property type="molecule type" value="Genomic_DNA"/>
</dbReference>
<feature type="transmembrane region" description="Helical" evidence="2">
    <location>
        <begin position="385"/>
        <end position="406"/>
    </location>
</feature>
<dbReference type="AlphaFoldDB" id="A0A076N0S7"/>
<feature type="coiled-coil region" evidence="1">
    <location>
        <begin position="438"/>
        <end position="465"/>
    </location>
</feature>
<reference evidence="3 4" key="1">
    <citation type="submission" date="2014-07" db="EMBL/GenBank/DDBJ databases">
        <title>Whole Genome Sequence of the Amycolatopsis methanolica 239.</title>
        <authorList>
            <person name="Tang B."/>
        </authorList>
    </citation>
    <scope>NUCLEOTIDE SEQUENCE [LARGE SCALE GENOMIC DNA]</scope>
    <source>
        <strain evidence="3 4">239</strain>
    </source>
</reference>
<evidence type="ECO:0000256" key="1">
    <source>
        <dbReference type="SAM" id="Coils"/>
    </source>
</evidence>
<feature type="transmembrane region" description="Helical" evidence="2">
    <location>
        <begin position="412"/>
        <end position="432"/>
    </location>
</feature>
<feature type="transmembrane region" description="Helical" evidence="2">
    <location>
        <begin position="221"/>
        <end position="240"/>
    </location>
</feature>
<evidence type="ECO:0000313" key="3">
    <source>
        <dbReference type="EMBL" id="AIJ24691.1"/>
    </source>
</evidence>
<keyword evidence="1" id="KW-0175">Coiled coil</keyword>
<sequence length="654" mass="74961">MSERLHSVTNIAGPGSWVGLQTEYIHNSTIYITSPDAPPEEKFRVGLNHLRAGAPARAREWIEDAMAEGLDVPEVRYYWVLSMLSKRSYRDLAHAERERLMRRVSLVDDTEEEHRWSRALRAIRELLECLDDRTRDPGGALKRIGDLERGRREEIQDHLDLVLTGGIKDSLWAETKQRAKRDQCGNDRQGRVWAYFQPEPAPPRARMPAQEALSQREHIRLFLASIVFVVTICYLAWLLIDHGAILALSAHAAMLIAGGFAARHGFEWWYRVTRLRERNREFAATGRVNRAREGGFTEQVDAAFDWYFHRYAPRDADRRQWLSETAGFRRSLRDEIAEIYREQRTGVDKIRWLIRFLVRQVARGWEHGTLWEYRKRYRVAVDTKVWCGVALGAAAATCAAVVWTVLRAEPVGAVIACLLTAASGAVSIRGVAKVLFGRRRFLEEHQESQDKLQERQEEYERWRNKLDRLRPSDHEMETWLRCDRTLLLAYALEHFRLRWSDILAHTFIQSPAAGCKRARVPYGPSRYSRYDIRLFLITRDGVREVGADLDFENVTRDERERNNFRFDAVSSVHVGKVGSYGYKLTLTLMNGDPQKIEVTDPGVADSTGEGPAESPAARSALNLDAAGFSHALHILEGIAAEGKEWINRDPHAIG</sequence>
<accession>A0A076N0S7</accession>
<dbReference type="PATRIC" id="fig|1068978.7.peg.4941"/>
<proteinExistence type="predicted"/>
<dbReference type="KEGG" id="amq:AMETH_4599"/>